<proteinExistence type="predicted"/>
<reference evidence="1 2" key="1">
    <citation type="submission" date="2018-03" db="EMBL/GenBank/DDBJ databases">
        <title>Genome sequencing of Phreatobacter sp.</title>
        <authorList>
            <person name="Kim S.-J."/>
            <person name="Heo J."/>
            <person name="Kwon S.-W."/>
        </authorList>
    </citation>
    <scope>NUCLEOTIDE SEQUENCE [LARGE SCALE GENOMIC DNA]</scope>
    <source>
        <strain evidence="1 2">S-12</strain>
    </source>
</reference>
<dbReference type="Pfam" id="PF04317">
    <property type="entry name" value="DUF463"/>
    <property type="match status" value="1"/>
</dbReference>
<protein>
    <submittedName>
        <fullName evidence="1">Amino acid regulated cytosolic protein</fullName>
    </submittedName>
</protein>
<dbReference type="PANTHER" id="PTHR38605:SF1">
    <property type="entry name" value="ATPASE"/>
    <property type="match status" value="1"/>
</dbReference>
<dbReference type="PANTHER" id="PTHR38605">
    <property type="entry name" value="ATPASE-RELATED"/>
    <property type="match status" value="1"/>
</dbReference>
<organism evidence="1 2">
    <name type="scientific">Phreatobacter cathodiphilus</name>
    <dbReference type="NCBI Taxonomy" id="1868589"/>
    <lineage>
        <taxon>Bacteria</taxon>
        <taxon>Pseudomonadati</taxon>
        <taxon>Pseudomonadota</taxon>
        <taxon>Alphaproteobacteria</taxon>
        <taxon>Hyphomicrobiales</taxon>
        <taxon>Phreatobacteraceae</taxon>
        <taxon>Phreatobacter</taxon>
    </lineage>
</organism>
<evidence type="ECO:0000313" key="2">
    <source>
        <dbReference type="Proteomes" id="UP000237889"/>
    </source>
</evidence>
<dbReference type="PIRSF" id="PIRSF019381">
    <property type="entry name" value="YcjX"/>
    <property type="match status" value="1"/>
</dbReference>
<dbReference type="EMBL" id="CP027668">
    <property type="protein sequence ID" value="AVO44643.1"/>
    <property type="molecule type" value="Genomic_DNA"/>
</dbReference>
<sequence>MVWTGWVNETRLAARSIAAYATDWVNPTLRLGVTGLSRSGKTVFITALVHGLLTASRWPVFEPQAQGRIARVRLEPQPDDGIPRFPYEDHLATLTGPREWPEGTKRISEIRLAIDFASNAGFMRGTEKTLTLDIVDYPGEWLLDLPLLAQSYSEWSRRSIEAARRPPRAALAEEWLTATDEVEPFGKGGEAEARRLADKFTRYLKSCRDERVSLSTLPPGRFLLPGEMEGSPALTFAPLDLAGREPAGDSLAALMEKRFESYKRLVVMPFYANHFATLDRQVVLVDALAALNAGPAALADLELALADVLTAFRPGSNSILSSMLARRIDRILFAATKADHLHQTSHDRLEALLKRLTDRAIRRAEFAGARVEPVALASLRATRETTVTRRGQSLPCIVGTPMPGEQAGGETFDGSREVAVFPGELPADPTGLFAGPDAFRGEDYRFVRFLPPKADPTQALPHIRLDRAVEFLIGDRLA</sequence>
<evidence type="ECO:0000313" key="1">
    <source>
        <dbReference type="EMBL" id="AVO44643.1"/>
    </source>
</evidence>
<gene>
    <name evidence="1" type="ORF">C6569_05995</name>
</gene>
<dbReference type="KEGG" id="phr:C6569_05995"/>
<dbReference type="OrthoDB" id="9777645at2"/>
<dbReference type="InterPro" id="IPR007413">
    <property type="entry name" value="YcjX-like"/>
</dbReference>
<dbReference type="RefSeq" id="WP_106747986.1">
    <property type="nucleotide sequence ID" value="NZ_CP027668.1"/>
</dbReference>
<keyword evidence="2" id="KW-1185">Reference proteome</keyword>
<dbReference type="Proteomes" id="UP000237889">
    <property type="component" value="Chromosome"/>
</dbReference>
<dbReference type="AlphaFoldDB" id="A0A2S0N9P0"/>
<name>A0A2S0N9P0_9HYPH</name>
<accession>A0A2S0N9P0</accession>